<evidence type="ECO:0000256" key="2">
    <source>
        <dbReference type="ARBA" id="ARBA00004342"/>
    </source>
</evidence>
<comment type="cofactor">
    <cofactor evidence="1">
        <name>Mg(2+)</name>
        <dbReference type="ChEBI" id="CHEBI:18420"/>
    </cofactor>
</comment>
<dbReference type="PROSITE" id="PS51420">
    <property type="entry name" value="RHO"/>
    <property type="match status" value="1"/>
</dbReference>
<dbReference type="SMART" id="SM00173">
    <property type="entry name" value="RAS"/>
    <property type="match status" value="1"/>
</dbReference>
<dbReference type="InterPro" id="IPR005225">
    <property type="entry name" value="Small_GTP-bd"/>
</dbReference>
<dbReference type="Gene3D" id="3.40.50.300">
    <property type="entry name" value="P-loop containing nucleotide triphosphate hydrolases"/>
    <property type="match status" value="1"/>
</dbReference>
<evidence type="ECO:0000256" key="6">
    <source>
        <dbReference type="ARBA" id="ARBA00022723"/>
    </source>
</evidence>
<dbReference type="GO" id="GO:0007010">
    <property type="term" value="P:cytoskeleton organization"/>
    <property type="evidence" value="ECO:0007669"/>
    <property type="project" value="UniProtKB-ARBA"/>
</dbReference>
<dbReference type="InterPro" id="IPR001806">
    <property type="entry name" value="Small_GTPase"/>
</dbReference>
<evidence type="ECO:0000256" key="11">
    <source>
        <dbReference type="ARBA" id="ARBA00023139"/>
    </source>
</evidence>
<sequence length="268" mass="30077">MPSYHSKQDDTTSLIAPPVPARRNSPRETQSVSKRRSFFLPEKKVTCVVVGDGAVGKTSLIVSYTTNGFPSEYIPTALDNFAALVVVDGEPVRLQLCDVSGEAFPLLSFFCQQEEFAQLRSLCYRSADIFLLCYSVVLPSSFRNIASRWAPEIRRHRPDVPILLVGTQSDLREDVHVLIQLADNQEQPVTTEEARTCAQQINAVTFTECSALTQKNLKEVFDTAILASMQDSNALEQRQYLRGTSSKIRKLSESWWKKFSCIAETMTQ</sequence>
<dbReference type="SMART" id="SM00175">
    <property type="entry name" value="RAB"/>
    <property type="match status" value="1"/>
</dbReference>
<dbReference type="GO" id="GO:0008360">
    <property type="term" value="P:regulation of cell shape"/>
    <property type="evidence" value="ECO:0007669"/>
    <property type="project" value="UniProtKB-ARBA"/>
</dbReference>
<reference evidence="14 15" key="1">
    <citation type="submission" date="2024-09" db="EMBL/GenBank/DDBJ databases">
        <title>A chromosome-level genome assembly of Gray's grenadier anchovy, Coilia grayii.</title>
        <authorList>
            <person name="Fu Z."/>
        </authorList>
    </citation>
    <scope>NUCLEOTIDE SEQUENCE [LARGE SCALE GENOMIC DNA]</scope>
    <source>
        <strain evidence="14">G4</strain>
        <tissue evidence="14">Muscle</tissue>
    </source>
</reference>
<keyword evidence="7" id="KW-0547">Nucleotide-binding</keyword>
<dbReference type="InterPro" id="IPR027417">
    <property type="entry name" value="P-loop_NTPase"/>
</dbReference>
<gene>
    <name evidence="14" type="ORF">ACEWY4_018049</name>
</gene>
<evidence type="ECO:0000256" key="1">
    <source>
        <dbReference type="ARBA" id="ARBA00001946"/>
    </source>
</evidence>
<evidence type="ECO:0000313" key="14">
    <source>
        <dbReference type="EMBL" id="KAL2086990.1"/>
    </source>
</evidence>
<dbReference type="PRINTS" id="PR00449">
    <property type="entry name" value="RASTRNSFRMNG"/>
</dbReference>
<keyword evidence="9" id="KW-0342">GTP-binding</keyword>
<evidence type="ECO:0000256" key="13">
    <source>
        <dbReference type="SAM" id="MobiDB-lite"/>
    </source>
</evidence>
<evidence type="ECO:0000256" key="9">
    <source>
        <dbReference type="ARBA" id="ARBA00023134"/>
    </source>
</evidence>
<evidence type="ECO:0000256" key="7">
    <source>
        <dbReference type="ARBA" id="ARBA00022741"/>
    </source>
</evidence>
<dbReference type="SMART" id="SM00174">
    <property type="entry name" value="RHO"/>
    <property type="match status" value="1"/>
</dbReference>
<dbReference type="SUPFAM" id="SSF52540">
    <property type="entry name" value="P-loop containing nucleoside triphosphate hydrolases"/>
    <property type="match status" value="1"/>
</dbReference>
<evidence type="ECO:0000256" key="12">
    <source>
        <dbReference type="ARBA" id="ARBA00023288"/>
    </source>
</evidence>
<comment type="similarity">
    <text evidence="3">Belongs to the small GTPase superfamily. Rho family.</text>
</comment>
<dbReference type="GO" id="GO:0005886">
    <property type="term" value="C:plasma membrane"/>
    <property type="evidence" value="ECO:0007669"/>
    <property type="project" value="UniProtKB-SubCell"/>
</dbReference>
<accession>A0ABD1JIQ8</accession>
<dbReference type="AlphaFoldDB" id="A0ABD1JIQ8"/>
<evidence type="ECO:0000256" key="10">
    <source>
        <dbReference type="ARBA" id="ARBA00023136"/>
    </source>
</evidence>
<keyword evidence="4" id="KW-1003">Cell membrane</keyword>
<keyword evidence="8" id="KW-0460">Magnesium</keyword>
<protein>
    <submittedName>
        <fullName evidence="14">Uncharacterized protein</fullName>
    </submittedName>
</protein>
<dbReference type="Proteomes" id="UP001591681">
    <property type="component" value="Unassembled WGS sequence"/>
</dbReference>
<dbReference type="Pfam" id="PF00071">
    <property type="entry name" value="Ras"/>
    <property type="match status" value="1"/>
</dbReference>
<dbReference type="PROSITE" id="PS51421">
    <property type="entry name" value="RAS"/>
    <property type="match status" value="1"/>
</dbReference>
<dbReference type="FunFam" id="3.40.50.300:FF:000561">
    <property type="entry name" value="rho-related GTP-binding protein RhoV"/>
    <property type="match status" value="1"/>
</dbReference>
<comment type="subcellular location">
    <subcellularLocation>
        <location evidence="2">Cell membrane</location>
        <topology evidence="2">Lipid-anchor</topology>
        <orientation evidence="2">Cytoplasmic side</orientation>
    </subcellularLocation>
</comment>
<dbReference type="GO" id="GO:0046872">
    <property type="term" value="F:metal ion binding"/>
    <property type="evidence" value="ECO:0007669"/>
    <property type="project" value="UniProtKB-KW"/>
</dbReference>
<dbReference type="PANTHER" id="PTHR24072">
    <property type="entry name" value="RHO FAMILY GTPASE"/>
    <property type="match status" value="1"/>
</dbReference>
<keyword evidence="5" id="KW-0597">Phosphoprotein</keyword>
<evidence type="ECO:0000313" key="15">
    <source>
        <dbReference type="Proteomes" id="UP001591681"/>
    </source>
</evidence>
<dbReference type="EMBL" id="JBHFQA010000015">
    <property type="protein sequence ID" value="KAL2086990.1"/>
    <property type="molecule type" value="Genomic_DNA"/>
</dbReference>
<keyword evidence="10" id="KW-0472">Membrane</keyword>
<name>A0ABD1JIQ8_9TELE</name>
<comment type="caution">
    <text evidence="14">The sequence shown here is derived from an EMBL/GenBank/DDBJ whole genome shotgun (WGS) entry which is preliminary data.</text>
</comment>
<feature type="compositionally biased region" description="Basic and acidic residues" evidence="13">
    <location>
        <begin position="1"/>
        <end position="10"/>
    </location>
</feature>
<keyword evidence="12" id="KW-0449">Lipoprotein</keyword>
<proteinExistence type="inferred from homology"/>
<dbReference type="PROSITE" id="PS51419">
    <property type="entry name" value="RAB"/>
    <property type="match status" value="1"/>
</dbReference>
<organism evidence="14 15">
    <name type="scientific">Coilia grayii</name>
    <name type="common">Gray's grenadier anchovy</name>
    <dbReference type="NCBI Taxonomy" id="363190"/>
    <lineage>
        <taxon>Eukaryota</taxon>
        <taxon>Metazoa</taxon>
        <taxon>Chordata</taxon>
        <taxon>Craniata</taxon>
        <taxon>Vertebrata</taxon>
        <taxon>Euteleostomi</taxon>
        <taxon>Actinopterygii</taxon>
        <taxon>Neopterygii</taxon>
        <taxon>Teleostei</taxon>
        <taxon>Clupei</taxon>
        <taxon>Clupeiformes</taxon>
        <taxon>Clupeoidei</taxon>
        <taxon>Engraulidae</taxon>
        <taxon>Coilinae</taxon>
        <taxon>Coilia</taxon>
    </lineage>
</organism>
<dbReference type="GO" id="GO:0005525">
    <property type="term" value="F:GTP binding"/>
    <property type="evidence" value="ECO:0007669"/>
    <property type="project" value="UniProtKB-KW"/>
</dbReference>
<dbReference type="InterPro" id="IPR003578">
    <property type="entry name" value="Small_GTPase_Rho"/>
</dbReference>
<keyword evidence="6" id="KW-0479">Metal-binding</keyword>
<evidence type="ECO:0000256" key="8">
    <source>
        <dbReference type="ARBA" id="ARBA00022842"/>
    </source>
</evidence>
<keyword evidence="11" id="KW-0564">Palmitate</keyword>
<feature type="region of interest" description="Disordered" evidence="13">
    <location>
        <begin position="1"/>
        <end position="34"/>
    </location>
</feature>
<evidence type="ECO:0000256" key="5">
    <source>
        <dbReference type="ARBA" id="ARBA00022553"/>
    </source>
</evidence>
<dbReference type="CDD" id="cd04130">
    <property type="entry name" value="Wrch_1"/>
    <property type="match status" value="1"/>
</dbReference>
<evidence type="ECO:0000256" key="4">
    <source>
        <dbReference type="ARBA" id="ARBA00022475"/>
    </source>
</evidence>
<keyword evidence="15" id="KW-1185">Reference proteome</keyword>
<evidence type="ECO:0000256" key="3">
    <source>
        <dbReference type="ARBA" id="ARBA00010142"/>
    </source>
</evidence>
<dbReference type="NCBIfam" id="TIGR00231">
    <property type="entry name" value="small_GTP"/>
    <property type="match status" value="1"/>
</dbReference>